<evidence type="ECO:0000256" key="2">
    <source>
        <dbReference type="ARBA" id="ARBA00004978"/>
    </source>
</evidence>
<evidence type="ECO:0000256" key="1">
    <source>
        <dbReference type="ARBA" id="ARBA00003741"/>
    </source>
</evidence>
<comment type="caution">
    <text evidence="11">The sequence shown here is derived from an EMBL/GenBank/DDBJ whole genome shotgun (WGS) entry which is preliminary data.</text>
</comment>
<comment type="similarity">
    <text evidence="3 9">Belongs to the acetyltransferase family. EctA subfamily.</text>
</comment>
<proteinExistence type="inferred from homology"/>
<accession>A0A2W1N7S2</accession>
<evidence type="ECO:0000313" key="12">
    <source>
        <dbReference type="Proteomes" id="UP000214746"/>
    </source>
</evidence>
<evidence type="ECO:0000256" key="4">
    <source>
        <dbReference type="ARBA" id="ARBA00012355"/>
    </source>
</evidence>
<dbReference type="SUPFAM" id="SSF55729">
    <property type="entry name" value="Acyl-CoA N-acyltransferases (Nat)"/>
    <property type="match status" value="1"/>
</dbReference>
<dbReference type="GO" id="GO:0019491">
    <property type="term" value="P:ectoine biosynthetic process"/>
    <property type="evidence" value="ECO:0007669"/>
    <property type="project" value="UniProtKB-UniPathway"/>
</dbReference>
<evidence type="ECO:0000256" key="5">
    <source>
        <dbReference type="ARBA" id="ARBA00017935"/>
    </source>
</evidence>
<dbReference type="EMBL" id="NHRJ02000014">
    <property type="protein sequence ID" value="PZE19640.1"/>
    <property type="molecule type" value="Genomic_DNA"/>
</dbReference>
<dbReference type="PROSITE" id="PS51186">
    <property type="entry name" value="GNAT"/>
    <property type="match status" value="1"/>
</dbReference>
<protein>
    <recommendedName>
        <fullName evidence="5 9">L-2,4-diaminobutyric acid acetyltransferase</fullName>
        <shortName evidence="9">DABA acetyltransferase</shortName>
        <ecNumber evidence="4 9">2.3.1.178</ecNumber>
    </recommendedName>
</protein>
<evidence type="ECO:0000256" key="7">
    <source>
        <dbReference type="ARBA" id="ARBA00023315"/>
    </source>
</evidence>
<dbReference type="RefSeq" id="WP_089201187.1">
    <property type="nucleotide sequence ID" value="NZ_NHRJ02000014.1"/>
</dbReference>
<comment type="function">
    <text evidence="1 9">Catalyzes the acetylation of L-2,4-diaminobutyrate (DABA) to gamma-N-acetyl-alpha,gamma-diaminobutyric acid (ADABA) with acetyl coenzyme A.</text>
</comment>
<dbReference type="CDD" id="cd04301">
    <property type="entry name" value="NAT_SF"/>
    <property type="match status" value="1"/>
</dbReference>
<reference evidence="11" key="1">
    <citation type="submission" date="2018-06" db="EMBL/GenBank/DDBJ databases">
        <title>Paenibacillus xerothermodurans sp. nov. an extremely dry heat resistant spore forming bacterium isolated from the soil of Cape Canaveral, Florida.</title>
        <authorList>
            <person name="Seuylemezian A."/>
            <person name="Kaur N."/>
            <person name="Patil P."/>
            <person name="Patil P."/>
            <person name="Mayilraj S."/>
            <person name="Vaishampayan P."/>
        </authorList>
    </citation>
    <scope>NUCLEOTIDE SEQUENCE [LARGE SCALE GENOMIC DNA]</scope>
    <source>
        <strain evidence="11">ATCC 27380</strain>
    </source>
</reference>
<dbReference type="Gene3D" id="3.40.630.30">
    <property type="match status" value="1"/>
</dbReference>
<dbReference type="OrthoDB" id="2436196at2"/>
<evidence type="ECO:0000256" key="3">
    <source>
        <dbReference type="ARBA" id="ARBA00010712"/>
    </source>
</evidence>
<dbReference type="InterPro" id="IPR016181">
    <property type="entry name" value="Acyl_CoA_acyltransferase"/>
</dbReference>
<dbReference type="InterPro" id="IPR012772">
    <property type="entry name" value="Ectoine_EctA"/>
</dbReference>
<evidence type="ECO:0000259" key="10">
    <source>
        <dbReference type="PROSITE" id="PS51186"/>
    </source>
</evidence>
<dbReference type="InterPro" id="IPR000182">
    <property type="entry name" value="GNAT_dom"/>
</dbReference>
<dbReference type="GO" id="GO:0033816">
    <property type="term" value="F:diaminobutyrate acetyltransferase activity"/>
    <property type="evidence" value="ECO:0007669"/>
    <property type="project" value="UniProtKB-EC"/>
</dbReference>
<feature type="domain" description="N-acetyltransferase" evidence="10">
    <location>
        <begin position="7"/>
        <end position="161"/>
    </location>
</feature>
<evidence type="ECO:0000256" key="8">
    <source>
        <dbReference type="ARBA" id="ARBA00048924"/>
    </source>
</evidence>
<comment type="pathway">
    <text evidence="2 9">Amine and polyamine biosynthesis; ectoine biosynthesis; L-ectoine from L-aspartate 4-semialdehyde: step 2/3.</text>
</comment>
<dbReference type="NCBIfam" id="TIGR02406">
    <property type="entry name" value="ectoine_EctA"/>
    <property type="match status" value="1"/>
</dbReference>
<sequence>MQIERSTSFRAAAPEDGAQVWELIRQAGSLDVNSAYSYLMLCDYFRDTCVVAEENDNIVGFVSAFRAPHSDDTLFIWQLAVARSHRRKGLGKSMIQTLLAREASRIRYVEATIGLSNTASRQLFTSLAKHYHTRFEVETGYDSPLFPPESEHETENLFRIGPLSVEKS</sequence>
<keyword evidence="12" id="KW-1185">Reference proteome</keyword>
<keyword evidence="6 9" id="KW-0808">Transferase</keyword>
<dbReference type="Pfam" id="PF00583">
    <property type="entry name" value="Acetyltransf_1"/>
    <property type="match status" value="1"/>
</dbReference>
<dbReference type="EC" id="2.3.1.178" evidence="4 9"/>
<comment type="catalytic activity">
    <reaction evidence="8 9">
        <text>L-2,4-diaminobutanoate + acetyl-CoA = (2S)-4-acetamido-2-aminobutanoate + CoA + H(+)</text>
        <dbReference type="Rhea" id="RHEA:16901"/>
        <dbReference type="ChEBI" id="CHEBI:15378"/>
        <dbReference type="ChEBI" id="CHEBI:57287"/>
        <dbReference type="ChEBI" id="CHEBI:57288"/>
        <dbReference type="ChEBI" id="CHEBI:58761"/>
        <dbReference type="ChEBI" id="CHEBI:58929"/>
        <dbReference type="EC" id="2.3.1.178"/>
    </reaction>
</comment>
<name>A0A2W1N7S2_PAEXE</name>
<keyword evidence="7 9" id="KW-0012">Acyltransferase</keyword>
<gene>
    <name evidence="9 11" type="primary">ectA</name>
    <name evidence="11" type="ORF">CBW46_016980</name>
</gene>
<evidence type="ECO:0000313" key="11">
    <source>
        <dbReference type="EMBL" id="PZE19640.1"/>
    </source>
</evidence>
<dbReference type="UniPathway" id="UPA00067">
    <property type="reaction ID" value="UER00122"/>
</dbReference>
<dbReference type="Proteomes" id="UP000214746">
    <property type="component" value="Unassembled WGS sequence"/>
</dbReference>
<evidence type="ECO:0000256" key="6">
    <source>
        <dbReference type="ARBA" id="ARBA00022679"/>
    </source>
</evidence>
<dbReference type="AlphaFoldDB" id="A0A2W1N7S2"/>
<organism evidence="11 12">
    <name type="scientific">Paenibacillus xerothermodurans</name>
    <dbReference type="NCBI Taxonomy" id="1977292"/>
    <lineage>
        <taxon>Bacteria</taxon>
        <taxon>Bacillati</taxon>
        <taxon>Bacillota</taxon>
        <taxon>Bacilli</taxon>
        <taxon>Bacillales</taxon>
        <taxon>Paenibacillaceae</taxon>
        <taxon>Paenibacillus</taxon>
    </lineage>
</organism>
<evidence type="ECO:0000256" key="9">
    <source>
        <dbReference type="RuleBase" id="RU365045"/>
    </source>
</evidence>